<evidence type="ECO:0000256" key="2">
    <source>
        <dbReference type="SAM" id="Phobius"/>
    </source>
</evidence>
<feature type="region of interest" description="Disordered" evidence="1">
    <location>
        <begin position="183"/>
        <end position="202"/>
    </location>
</feature>
<dbReference type="PANTHER" id="PTHR23302:SF24">
    <property type="entry name" value="TMC DOMAIN-CONTAINING PROTEIN"/>
    <property type="match status" value="1"/>
</dbReference>
<feature type="compositionally biased region" description="Basic and acidic residues" evidence="1">
    <location>
        <begin position="186"/>
        <end position="202"/>
    </location>
</feature>
<dbReference type="GO" id="GO:0008381">
    <property type="term" value="F:mechanosensitive monoatomic ion channel activity"/>
    <property type="evidence" value="ECO:0007669"/>
    <property type="project" value="TreeGrafter"/>
</dbReference>
<keyword evidence="2" id="KW-0472">Membrane</keyword>
<sequence>MLFYIKKFTTLHNYKQSEKPFPAASSNAFFMIVLLTAYLLTTFPIVYMLYSLDPSKSCGPFMSFNRMINVVYISYISWNTNFKIFIDIITNSAFIVALLIIFIAIINQLTMQNIASKLSLSLIKRQIYETEQENRRLMKSKKTPKVNKPTTKSVESKNIYEPEIPTIKNDKIGVKKSISAWDEDSASSHRIESEQPSEEHYDYETNKAIKNKFDVQKENNKQKSSDEDVISIRDESSADAEENENKSSEVKLNVQDKNVSNPMPDDYNIPSAW</sequence>
<feature type="region of interest" description="Disordered" evidence="1">
    <location>
        <begin position="212"/>
        <end position="273"/>
    </location>
</feature>
<proteinExistence type="predicted"/>
<feature type="compositionally biased region" description="Basic and acidic residues" evidence="1">
    <location>
        <begin position="212"/>
        <end position="236"/>
    </location>
</feature>
<dbReference type="PANTHER" id="PTHR23302">
    <property type="entry name" value="TRANSMEMBRANE CHANNEL-RELATED"/>
    <property type="match status" value="1"/>
</dbReference>
<accession>A0A177B6V1</accession>
<dbReference type="Proteomes" id="UP000078046">
    <property type="component" value="Unassembled WGS sequence"/>
</dbReference>
<dbReference type="AlphaFoldDB" id="A0A177B6V1"/>
<feature type="transmembrane region" description="Helical" evidence="2">
    <location>
        <begin position="28"/>
        <end position="49"/>
    </location>
</feature>
<gene>
    <name evidence="3" type="ORF">A3Q56_02800</name>
</gene>
<dbReference type="InterPro" id="IPR038900">
    <property type="entry name" value="TMC"/>
</dbReference>
<comment type="caution">
    <text evidence="3">The sequence shown here is derived from an EMBL/GenBank/DDBJ whole genome shotgun (WGS) entry which is preliminary data.</text>
</comment>
<feature type="transmembrane region" description="Helical" evidence="2">
    <location>
        <begin position="84"/>
        <end position="106"/>
    </location>
</feature>
<protein>
    <recommendedName>
        <fullName evidence="5">TMC domain-containing protein</fullName>
    </recommendedName>
</protein>
<keyword evidence="2" id="KW-1133">Transmembrane helix</keyword>
<feature type="region of interest" description="Disordered" evidence="1">
    <location>
        <begin position="134"/>
        <end position="154"/>
    </location>
</feature>
<evidence type="ECO:0008006" key="5">
    <source>
        <dbReference type="Google" id="ProtNLM"/>
    </source>
</evidence>
<evidence type="ECO:0000313" key="3">
    <source>
        <dbReference type="EMBL" id="OAF69422.1"/>
    </source>
</evidence>
<dbReference type="OrthoDB" id="1936208at2759"/>
<dbReference type="GO" id="GO:0005886">
    <property type="term" value="C:plasma membrane"/>
    <property type="evidence" value="ECO:0007669"/>
    <property type="project" value="InterPro"/>
</dbReference>
<reference evidence="3 4" key="1">
    <citation type="submission" date="2016-04" db="EMBL/GenBank/DDBJ databases">
        <title>The genome of Intoshia linei affirms orthonectids as highly simplified spiralians.</title>
        <authorList>
            <person name="Mikhailov K.V."/>
            <person name="Slusarev G.S."/>
            <person name="Nikitin M.A."/>
            <person name="Logacheva M.D."/>
            <person name="Penin A."/>
            <person name="Aleoshin V."/>
            <person name="Panchin Y.V."/>
        </authorList>
    </citation>
    <scope>NUCLEOTIDE SEQUENCE [LARGE SCALE GENOMIC DNA]</scope>
    <source>
        <strain evidence="3">Intl2013</strain>
        <tissue evidence="3">Whole animal</tissue>
    </source>
</reference>
<organism evidence="3 4">
    <name type="scientific">Intoshia linei</name>
    <dbReference type="NCBI Taxonomy" id="1819745"/>
    <lineage>
        <taxon>Eukaryota</taxon>
        <taxon>Metazoa</taxon>
        <taxon>Spiralia</taxon>
        <taxon>Lophotrochozoa</taxon>
        <taxon>Mesozoa</taxon>
        <taxon>Orthonectida</taxon>
        <taxon>Rhopaluridae</taxon>
        <taxon>Intoshia</taxon>
    </lineage>
</organism>
<evidence type="ECO:0000256" key="1">
    <source>
        <dbReference type="SAM" id="MobiDB-lite"/>
    </source>
</evidence>
<evidence type="ECO:0000313" key="4">
    <source>
        <dbReference type="Proteomes" id="UP000078046"/>
    </source>
</evidence>
<name>A0A177B6V1_9BILA</name>
<keyword evidence="4" id="KW-1185">Reference proteome</keyword>
<dbReference type="EMBL" id="LWCA01000284">
    <property type="protein sequence ID" value="OAF69422.1"/>
    <property type="molecule type" value="Genomic_DNA"/>
</dbReference>
<keyword evidence="2" id="KW-0812">Transmembrane</keyword>